<evidence type="ECO:0000259" key="9">
    <source>
        <dbReference type="PROSITE" id="PS50011"/>
    </source>
</evidence>
<evidence type="ECO:0000256" key="2">
    <source>
        <dbReference type="ARBA" id="ARBA00022679"/>
    </source>
</evidence>
<evidence type="ECO:0000313" key="11">
    <source>
        <dbReference type="Proteomes" id="UP000037460"/>
    </source>
</evidence>
<evidence type="ECO:0000256" key="4">
    <source>
        <dbReference type="ARBA" id="ARBA00022777"/>
    </source>
</evidence>
<evidence type="ECO:0000256" key="1">
    <source>
        <dbReference type="ARBA" id="ARBA00022527"/>
    </source>
</evidence>
<keyword evidence="4 10" id="KW-0418">Kinase</keyword>
<dbReference type="Proteomes" id="UP000037460">
    <property type="component" value="Unassembled WGS sequence"/>
</dbReference>
<evidence type="ECO:0000256" key="5">
    <source>
        <dbReference type="ARBA" id="ARBA00022840"/>
    </source>
</evidence>
<keyword evidence="1 7" id="KW-0723">Serine/threonine-protein kinase</keyword>
<feature type="binding site" evidence="6">
    <location>
        <position position="67"/>
    </location>
    <ligand>
        <name>ATP</name>
        <dbReference type="ChEBI" id="CHEBI:30616"/>
    </ligand>
</feature>
<dbReference type="SUPFAM" id="SSF56112">
    <property type="entry name" value="Protein kinase-like (PK-like)"/>
    <property type="match status" value="1"/>
</dbReference>
<reference evidence="11" key="1">
    <citation type="journal article" date="2015" name="PLoS Genet.">
        <title>Genome Sequence and Transcriptome Analyses of Chrysochromulina tobin: Metabolic Tools for Enhanced Algal Fitness in the Prominent Order Prymnesiales (Haptophyceae).</title>
        <authorList>
            <person name="Hovde B.T."/>
            <person name="Deodato C.R."/>
            <person name="Hunsperger H.M."/>
            <person name="Ryken S.A."/>
            <person name="Yost W."/>
            <person name="Jha R.K."/>
            <person name="Patterson J."/>
            <person name="Monnat R.J. Jr."/>
            <person name="Barlow S.B."/>
            <person name="Starkenburg S.R."/>
            <person name="Cattolico R.A."/>
        </authorList>
    </citation>
    <scope>NUCLEOTIDE SEQUENCE</scope>
    <source>
        <strain evidence="11">CCMP291</strain>
    </source>
</reference>
<evidence type="ECO:0000256" key="3">
    <source>
        <dbReference type="ARBA" id="ARBA00022741"/>
    </source>
</evidence>
<keyword evidence="11" id="KW-1185">Reference proteome</keyword>
<organism evidence="10 11">
    <name type="scientific">Chrysochromulina tobinii</name>
    <dbReference type="NCBI Taxonomy" id="1460289"/>
    <lineage>
        <taxon>Eukaryota</taxon>
        <taxon>Haptista</taxon>
        <taxon>Haptophyta</taxon>
        <taxon>Prymnesiophyceae</taxon>
        <taxon>Prymnesiales</taxon>
        <taxon>Chrysochromulinaceae</taxon>
        <taxon>Chrysochromulina</taxon>
    </lineage>
</organism>
<dbReference type="AlphaFoldDB" id="A0A0M0KU00"/>
<dbReference type="SMART" id="SM00220">
    <property type="entry name" value="S_TKc"/>
    <property type="match status" value="1"/>
</dbReference>
<comment type="similarity">
    <text evidence="7">Belongs to the protein kinase superfamily.</text>
</comment>
<sequence length="434" mass="46479">MLLSRDTSHTPTPTDGSLSRTVSFAAPTFAVLRGLVEVQTTPLLGVGAFGSVYYAVLVEGARAVALKAISKERTRAAAQRGGAQQSAQELLYGEAKLLEELAATKHRNMLRFHGWWQDEGFVYVAQQLCMGGELPEWLSRQPAYSETVAAKVMYDLLQALTHCHGLGVVHRDIKPQNLLFSSAAPDAYLKLADWGLAARWRPSDAPLAEFCGTLDFVSPEMLEGAYTATTDVWAAGVLLHLLLCGRNPFRGPSSAATEHRIRTAASLQLEKNEALQGVSDSARASLRALLEPSVSARPVAKEALRLQWLKMRNAGVEAPMLRAVIPAEIQRLCDQLDHNGGVSPSNSDRSGGSAPDTPASGAEESSDDGEVVAAQLSFEKKGSTGNQLAQIQIMPRREVNSTLAAGASRMLRDALHAVPNALIARRVDGAAAAL</sequence>
<dbReference type="PROSITE" id="PS00108">
    <property type="entry name" value="PROTEIN_KINASE_ST"/>
    <property type="match status" value="1"/>
</dbReference>
<dbReference type="InterPro" id="IPR008271">
    <property type="entry name" value="Ser/Thr_kinase_AS"/>
</dbReference>
<dbReference type="InterPro" id="IPR000719">
    <property type="entry name" value="Prot_kinase_dom"/>
</dbReference>
<evidence type="ECO:0000256" key="7">
    <source>
        <dbReference type="RuleBase" id="RU000304"/>
    </source>
</evidence>
<feature type="domain" description="Protein kinase" evidence="9">
    <location>
        <begin position="38"/>
        <end position="309"/>
    </location>
</feature>
<keyword evidence="3 6" id="KW-0547">Nucleotide-binding</keyword>
<dbReference type="EMBL" id="JWZX01000578">
    <property type="protein sequence ID" value="KOO42294.1"/>
    <property type="molecule type" value="Genomic_DNA"/>
</dbReference>
<dbReference type="OrthoDB" id="541276at2759"/>
<keyword evidence="5 6" id="KW-0067">ATP-binding</keyword>
<gene>
    <name evidence="10" type="ORF">Ctob_014470</name>
</gene>
<dbReference type="PROSITE" id="PS00107">
    <property type="entry name" value="PROTEIN_KINASE_ATP"/>
    <property type="match status" value="1"/>
</dbReference>
<dbReference type="InterPro" id="IPR011009">
    <property type="entry name" value="Kinase-like_dom_sf"/>
</dbReference>
<comment type="caution">
    <text evidence="10">The sequence shown here is derived from an EMBL/GenBank/DDBJ whole genome shotgun (WGS) entry which is preliminary data.</text>
</comment>
<accession>A0A0M0KU00</accession>
<dbReference type="Gene3D" id="1.10.510.10">
    <property type="entry name" value="Transferase(Phosphotransferase) domain 1"/>
    <property type="match status" value="1"/>
</dbReference>
<dbReference type="PROSITE" id="PS50011">
    <property type="entry name" value="PROTEIN_KINASE_DOM"/>
    <property type="match status" value="1"/>
</dbReference>
<keyword evidence="2" id="KW-0808">Transferase</keyword>
<dbReference type="InterPro" id="IPR017441">
    <property type="entry name" value="Protein_kinase_ATP_BS"/>
</dbReference>
<evidence type="ECO:0000313" key="10">
    <source>
        <dbReference type="EMBL" id="KOO42294.1"/>
    </source>
</evidence>
<evidence type="ECO:0000256" key="8">
    <source>
        <dbReference type="SAM" id="MobiDB-lite"/>
    </source>
</evidence>
<dbReference type="GO" id="GO:0005524">
    <property type="term" value="F:ATP binding"/>
    <property type="evidence" value="ECO:0007669"/>
    <property type="project" value="UniProtKB-UniRule"/>
</dbReference>
<dbReference type="GO" id="GO:0004674">
    <property type="term" value="F:protein serine/threonine kinase activity"/>
    <property type="evidence" value="ECO:0007669"/>
    <property type="project" value="UniProtKB-KW"/>
</dbReference>
<evidence type="ECO:0000256" key="6">
    <source>
        <dbReference type="PROSITE-ProRule" id="PRU10141"/>
    </source>
</evidence>
<protein>
    <submittedName>
        <fullName evidence="10">Protein kinase domain containing protein</fullName>
    </submittedName>
</protein>
<name>A0A0M0KU00_9EUKA</name>
<proteinExistence type="inferred from homology"/>
<dbReference type="InterPro" id="IPR050205">
    <property type="entry name" value="CDPK_Ser/Thr_kinases"/>
</dbReference>
<dbReference type="Pfam" id="PF00069">
    <property type="entry name" value="Pkinase"/>
    <property type="match status" value="1"/>
</dbReference>
<feature type="region of interest" description="Disordered" evidence="8">
    <location>
        <begin position="336"/>
        <end position="370"/>
    </location>
</feature>
<dbReference type="PANTHER" id="PTHR24349">
    <property type="entry name" value="SERINE/THREONINE-PROTEIN KINASE"/>
    <property type="match status" value="1"/>
</dbReference>